<dbReference type="EMBL" id="JAMKPW020000028">
    <property type="protein sequence ID" value="KAK8204319.1"/>
    <property type="molecule type" value="Genomic_DNA"/>
</dbReference>
<sequence length="280" mass="30433">MSRPEDLLPPDLFYNDVESRKYTTNSRIKNIQASMANRALELLDLDSPSLILDIGCGSGLSGEILSNTTEDEGGPHTWVGMDISASMLAQALDRDTEGDLFLADIGQGVPFRPGTFDAAISISAIQWLCNAETSDVSPEGRLKRFFDGLYASLKRGGRAVCQFYPKNALQRNMISAAAVKAGFGAGILEDDPETKNAKLYLVLTVGNAGQSGGNGDITGVVKGLDGVEVQDSRRKAEKRGKADKKGSKQWILRKKEQMERKGKVVKPNSKYTGRKRKIAF</sequence>
<keyword evidence="1" id="KW-0489">Methyltransferase</keyword>
<proteinExistence type="predicted"/>
<keyword evidence="2" id="KW-1185">Reference proteome</keyword>
<organism evidence="1 2">
    <name type="scientific">Zalaria obscura</name>
    <dbReference type="NCBI Taxonomy" id="2024903"/>
    <lineage>
        <taxon>Eukaryota</taxon>
        <taxon>Fungi</taxon>
        <taxon>Dikarya</taxon>
        <taxon>Ascomycota</taxon>
        <taxon>Pezizomycotina</taxon>
        <taxon>Dothideomycetes</taxon>
        <taxon>Dothideomycetidae</taxon>
        <taxon>Dothideales</taxon>
        <taxon>Zalariaceae</taxon>
        <taxon>Zalaria</taxon>
    </lineage>
</organism>
<evidence type="ECO:0000313" key="1">
    <source>
        <dbReference type="EMBL" id="KAK8204319.1"/>
    </source>
</evidence>
<keyword evidence="1" id="KW-0808">Transferase</keyword>
<reference evidence="1" key="1">
    <citation type="submission" date="2024-02" db="EMBL/GenBank/DDBJ databases">
        <title>Metagenome Assembled Genome of Zalaria obscura JY119.</title>
        <authorList>
            <person name="Vighnesh L."/>
            <person name="Jagadeeshwari U."/>
            <person name="Venkata Ramana C."/>
            <person name="Sasikala C."/>
        </authorList>
    </citation>
    <scope>NUCLEOTIDE SEQUENCE</scope>
    <source>
        <strain evidence="1">JY119</strain>
    </source>
</reference>
<evidence type="ECO:0000313" key="2">
    <source>
        <dbReference type="Proteomes" id="UP001320706"/>
    </source>
</evidence>
<name>A0ACC3SAI9_9PEZI</name>
<accession>A0ACC3SAI9</accession>
<protein>
    <submittedName>
        <fullName evidence="1">18S rRNA (Guanine1575-N7)-methyltransferase</fullName>
        <ecNumber evidence="1">2.1.1.309</ecNumber>
    </submittedName>
</protein>
<dbReference type="Proteomes" id="UP001320706">
    <property type="component" value="Unassembled WGS sequence"/>
</dbReference>
<gene>
    <name evidence="1" type="primary">BUD23</name>
    <name evidence="1" type="ORF">M8818_005164</name>
</gene>
<dbReference type="EC" id="2.1.1.309" evidence="1"/>
<comment type="caution">
    <text evidence="1">The sequence shown here is derived from an EMBL/GenBank/DDBJ whole genome shotgun (WGS) entry which is preliminary data.</text>
</comment>